<feature type="domain" description="Oligopeptidase F N-terminal" evidence="8">
    <location>
        <begin position="118"/>
        <end position="187"/>
    </location>
</feature>
<dbReference type="InterPro" id="IPR042088">
    <property type="entry name" value="OligoPept_F_C"/>
</dbReference>
<keyword evidence="5 6" id="KW-0482">Metalloprotease</keyword>
<dbReference type="InterPro" id="IPR004438">
    <property type="entry name" value="Peptidase_M3B"/>
</dbReference>
<dbReference type="Pfam" id="PF08439">
    <property type="entry name" value="Peptidase_M3_N"/>
    <property type="match status" value="1"/>
</dbReference>
<proteinExistence type="inferred from homology"/>
<dbReference type="InterPro" id="IPR001567">
    <property type="entry name" value="Pept_M3A_M3B_dom"/>
</dbReference>
<comment type="caution">
    <text evidence="9">The sequence shown here is derived from an EMBL/GenBank/DDBJ whole genome shotgun (WGS) entry which is preliminary data.</text>
</comment>
<dbReference type="InterPro" id="IPR034009">
    <property type="entry name" value="M3B_PepF_4"/>
</dbReference>
<keyword evidence="2 6" id="KW-0479">Metal-binding</keyword>
<sequence>MTIHTNVRNSRSDVPEEQKWNLEDLFATYEEWKEQLDTLGKDVEQVTAFKGKLIESPSTLLQAIQAMENFQKKVVRVATYSNLKVNADGADPANQQDSALVASALAKISAKISFFNSELLELTEEKVEEYLEKEPELKIYKKLFYDTLEEKPHQLSPEIEETLAALGDIHGAPHRIYQRAKTADMEFDPIKNAEGVELPMSEALYEDRYEFTSDTTARRNAYQSFTKTLNQYKNTFAAVYATEVSKQVTLSKLRNYPSVTDMLLAPQQVTQEMYHNQLDIIGKELAPHMQRYAKLKKEKLGLDELHYCDLKAPLDPEFNPQTTYEDATKTILESLSVMGPEYQEIMRKSIHDGWIDRADNIGKANGAFCSSPYGVHPYILITWTDTMRGAFVLTHEMGHAGHFYLAGKNQTLLNTRPSTYFVEAPSTLNELLLAEHLMNQTDDVRMKRWVITQLLGTYHHNFITHLLEGELQRRVYQLAEDGVPLTANVLTEQKLDVIKNFWGDSITVDDGVGLTWMRQQHYYMGLYPYTYSAGLTVSTAVAQMIKEEGQPAVDRWLQVLKAGGTAKPLELIKLAGVDMSTADPIKIAVDYVGSLIDELIKSYEVE</sequence>
<dbReference type="Gene3D" id="1.20.140.70">
    <property type="entry name" value="Oligopeptidase f, N-terminal domain"/>
    <property type="match status" value="1"/>
</dbReference>
<evidence type="ECO:0000256" key="2">
    <source>
        <dbReference type="ARBA" id="ARBA00022723"/>
    </source>
</evidence>
<evidence type="ECO:0000313" key="9">
    <source>
        <dbReference type="EMBL" id="MFD1607951.1"/>
    </source>
</evidence>
<dbReference type="CDD" id="cd09609">
    <property type="entry name" value="M3B_PepF"/>
    <property type="match status" value="1"/>
</dbReference>
<comment type="similarity">
    <text evidence="6">Belongs to the peptidase M3B family.</text>
</comment>
<reference evidence="10" key="1">
    <citation type="journal article" date="2019" name="Int. J. Syst. Evol. Microbiol.">
        <title>The Global Catalogue of Microorganisms (GCM) 10K type strain sequencing project: providing services to taxonomists for standard genome sequencing and annotation.</title>
        <authorList>
            <consortium name="The Broad Institute Genomics Platform"/>
            <consortium name="The Broad Institute Genome Sequencing Center for Infectious Disease"/>
            <person name="Wu L."/>
            <person name="Ma J."/>
        </authorList>
    </citation>
    <scope>NUCLEOTIDE SEQUENCE [LARGE SCALE GENOMIC DNA]</scope>
    <source>
        <strain evidence="10">CGMCC 1.12376</strain>
    </source>
</reference>
<dbReference type="InterPro" id="IPR045090">
    <property type="entry name" value="Pept_M3A_M3B"/>
</dbReference>
<dbReference type="Gene3D" id="1.10.1370.20">
    <property type="entry name" value="Oligoendopeptidase f, C-terminal domain"/>
    <property type="match status" value="1"/>
</dbReference>
<dbReference type="Pfam" id="PF01432">
    <property type="entry name" value="Peptidase_M3"/>
    <property type="match status" value="1"/>
</dbReference>
<keyword evidence="10" id="KW-1185">Reference proteome</keyword>
<dbReference type="PANTHER" id="PTHR11804">
    <property type="entry name" value="PROTEASE M3 THIMET OLIGOPEPTIDASE-RELATED"/>
    <property type="match status" value="1"/>
</dbReference>
<name>A0ABW4HRG3_9BACI</name>
<dbReference type="Proteomes" id="UP001597221">
    <property type="component" value="Unassembled WGS sequence"/>
</dbReference>
<keyword evidence="3 6" id="KW-0378">Hydrolase</keyword>
<dbReference type="SUPFAM" id="SSF55486">
    <property type="entry name" value="Metalloproteases ('zincins'), catalytic domain"/>
    <property type="match status" value="1"/>
</dbReference>
<comment type="cofactor">
    <cofactor evidence="6">
        <name>Zn(2+)</name>
        <dbReference type="ChEBI" id="CHEBI:29105"/>
    </cofactor>
    <text evidence="6">Binds 1 zinc ion.</text>
</comment>
<evidence type="ECO:0000259" key="7">
    <source>
        <dbReference type="Pfam" id="PF01432"/>
    </source>
</evidence>
<keyword evidence="1 6" id="KW-0645">Protease</keyword>
<dbReference type="EC" id="3.4.24.-" evidence="6"/>
<evidence type="ECO:0000256" key="4">
    <source>
        <dbReference type="ARBA" id="ARBA00022833"/>
    </source>
</evidence>
<evidence type="ECO:0000256" key="3">
    <source>
        <dbReference type="ARBA" id="ARBA00022801"/>
    </source>
</evidence>
<accession>A0ABW4HRG3</accession>
<protein>
    <recommendedName>
        <fullName evidence="6">Oligopeptidase F</fullName>
        <ecNumber evidence="6">3.4.24.-</ecNumber>
    </recommendedName>
</protein>
<evidence type="ECO:0000256" key="1">
    <source>
        <dbReference type="ARBA" id="ARBA00022670"/>
    </source>
</evidence>
<keyword evidence="4 6" id="KW-0862">Zinc</keyword>
<evidence type="ECO:0000256" key="6">
    <source>
        <dbReference type="RuleBase" id="RU368091"/>
    </source>
</evidence>
<evidence type="ECO:0000259" key="8">
    <source>
        <dbReference type="Pfam" id="PF08439"/>
    </source>
</evidence>
<gene>
    <name evidence="9" type="primary">pepF</name>
    <name evidence="9" type="ORF">ACFSBH_09820</name>
</gene>
<dbReference type="EMBL" id="JBHUDE010000044">
    <property type="protein sequence ID" value="MFD1607951.1"/>
    <property type="molecule type" value="Genomic_DNA"/>
</dbReference>
<dbReference type="RefSeq" id="WP_379597293.1">
    <property type="nucleotide sequence ID" value="NZ_JBHUDE010000044.1"/>
</dbReference>
<dbReference type="PANTHER" id="PTHR11804:SF45">
    <property type="entry name" value="SIMILAR TO OLIGOENDOPEPTIDASE"/>
    <property type="match status" value="1"/>
</dbReference>
<feature type="domain" description="Peptidase M3A/M3B catalytic" evidence="7">
    <location>
        <begin position="213"/>
        <end position="588"/>
    </location>
</feature>
<organism evidence="9 10">
    <name type="scientific">Oceanobacillus luteolus</name>
    <dbReference type="NCBI Taxonomy" id="1274358"/>
    <lineage>
        <taxon>Bacteria</taxon>
        <taxon>Bacillati</taxon>
        <taxon>Bacillota</taxon>
        <taxon>Bacilli</taxon>
        <taxon>Bacillales</taxon>
        <taxon>Bacillaceae</taxon>
        <taxon>Oceanobacillus</taxon>
    </lineage>
</organism>
<comment type="function">
    <text evidence="6">Has oligopeptidase activity and degrades a variety of small bioactive peptides.</text>
</comment>
<dbReference type="InterPro" id="IPR013647">
    <property type="entry name" value="OligopepF_N_dom"/>
</dbReference>
<dbReference type="NCBIfam" id="TIGR00181">
    <property type="entry name" value="pepF"/>
    <property type="match status" value="1"/>
</dbReference>
<evidence type="ECO:0000256" key="5">
    <source>
        <dbReference type="ARBA" id="ARBA00023049"/>
    </source>
</evidence>
<evidence type="ECO:0000313" key="10">
    <source>
        <dbReference type="Proteomes" id="UP001597221"/>
    </source>
</evidence>